<evidence type="ECO:0000259" key="2">
    <source>
        <dbReference type="Pfam" id="PF25591"/>
    </source>
</evidence>
<evidence type="ECO:0000313" key="3">
    <source>
        <dbReference type="EMBL" id="KFI71312.1"/>
    </source>
</evidence>
<organism evidence="3 4">
    <name type="scientific">Bifidobacterium minimum</name>
    <dbReference type="NCBI Taxonomy" id="1693"/>
    <lineage>
        <taxon>Bacteria</taxon>
        <taxon>Bacillati</taxon>
        <taxon>Actinomycetota</taxon>
        <taxon>Actinomycetes</taxon>
        <taxon>Bifidobacteriales</taxon>
        <taxon>Bifidobacteriaceae</taxon>
        <taxon>Bifidobacterium</taxon>
    </lineage>
</organism>
<dbReference type="Pfam" id="PF25591">
    <property type="entry name" value="LRV_2"/>
    <property type="match status" value="1"/>
</dbReference>
<sequence length="142" mass="16025">MVDYHTAVETVRNPHADPVMLARIAYKNPEFGANVAANPRAYPGLIHWLAQFGDARARAYIREGRLDTIADDMGAGNTNVGATVTGRQTPKRRNRWTPHGHRRTGHHPFLRPRNDGQPRPRQRRRIPTGSRSSRLLIRAPTP</sequence>
<proteinExistence type="predicted"/>
<evidence type="ECO:0000256" key="1">
    <source>
        <dbReference type="SAM" id="MobiDB-lite"/>
    </source>
</evidence>
<comment type="caution">
    <text evidence="3">The sequence shown here is derived from an EMBL/GenBank/DDBJ whole genome shotgun (WGS) entry which is preliminary data.</text>
</comment>
<dbReference type="eggNOG" id="COG5602">
    <property type="taxonomic scope" value="Bacteria"/>
</dbReference>
<evidence type="ECO:0000313" key="4">
    <source>
        <dbReference type="Proteomes" id="UP000029014"/>
    </source>
</evidence>
<dbReference type="AlphaFoldDB" id="A0A087BJW2"/>
<protein>
    <recommendedName>
        <fullName evidence="2">Leucine rich repeat variant domain-containing protein</fullName>
    </recommendedName>
</protein>
<feature type="compositionally biased region" description="Polar residues" evidence="1">
    <location>
        <begin position="76"/>
        <end position="88"/>
    </location>
</feature>
<feature type="domain" description="Leucine rich repeat variant" evidence="2">
    <location>
        <begin position="8"/>
        <end position="61"/>
    </location>
</feature>
<reference evidence="3 4" key="1">
    <citation type="submission" date="2014-03" db="EMBL/GenBank/DDBJ databases">
        <title>Genomics of Bifidobacteria.</title>
        <authorList>
            <person name="Ventura M."/>
            <person name="Milani C."/>
            <person name="Lugli G.A."/>
        </authorList>
    </citation>
    <scope>NUCLEOTIDE SEQUENCE [LARGE SCALE GENOMIC DNA]</scope>
    <source>
        <strain evidence="3 4">LMG 11592</strain>
    </source>
</reference>
<dbReference type="InterPro" id="IPR057893">
    <property type="entry name" value="LRV_2"/>
</dbReference>
<dbReference type="Proteomes" id="UP000029014">
    <property type="component" value="Unassembled WGS sequence"/>
</dbReference>
<name>A0A087BJW2_9BIFI</name>
<feature type="compositionally biased region" description="Basic residues" evidence="1">
    <location>
        <begin position="89"/>
        <end position="110"/>
    </location>
</feature>
<keyword evidence="4" id="KW-1185">Reference proteome</keyword>
<dbReference type="EMBL" id="JGZD01000014">
    <property type="protein sequence ID" value="KFI71312.1"/>
    <property type="molecule type" value="Genomic_DNA"/>
</dbReference>
<gene>
    <name evidence="3" type="ORF">BMIN_1609</name>
</gene>
<feature type="region of interest" description="Disordered" evidence="1">
    <location>
        <begin position="71"/>
        <end position="142"/>
    </location>
</feature>
<accession>A0A087BJW2</accession>